<dbReference type="AlphaFoldDB" id="A0A6A7K9Z6"/>
<keyword evidence="2" id="KW-1185">Reference proteome</keyword>
<evidence type="ECO:0000313" key="2">
    <source>
        <dbReference type="Proteomes" id="UP000440004"/>
    </source>
</evidence>
<dbReference type="RefSeq" id="WP_152804578.1">
    <property type="nucleotide sequence ID" value="NZ_WHNX01000015.1"/>
</dbReference>
<proteinExistence type="predicted"/>
<dbReference type="InterPro" id="IPR009636">
    <property type="entry name" value="SCAF"/>
</dbReference>
<evidence type="ECO:0008006" key="3">
    <source>
        <dbReference type="Google" id="ProtNLM"/>
    </source>
</evidence>
<reference evidence="1 2" key="1">
    <citation type="submission" date="2019-10" db="EMBL/GenBank/DDBJ databases">
        <title>Alkalibaculum tamaniensis sp.nov., a new alkaliphilic acetogen, isolated on methoxylated aromatics from a mud volcano.</title>
        <authorList>
            <person name="Khomyakova M.A."/>
            <person name="Merkel A.Y."/>
            <person name="Bonch-Osmolovskaya E.A."/>
            <person name="Slobodkin A.I."/>
        </authorList>
    </citation>
    <scope>NUCLEOTIDE SEQUENCE [LARGE SCALE GENOMIC DNA]</scope>
    <source>
        <strain evidence="1 2">M08DMB</strain>
    </source>
</reference>
<accession>A0A6A7K9Z6</accession>
<sequence>MEWIKAIMKKHIKADGTVDMEAAMKEIDIESPKHAVPKTAFLDIDKQLKEASTTIKERDVQISELTKVDPEKLQETINTLQADNKKKDDDYKSQLKELKISNAIKLAIADKAQDADLVAGLFDKEKLVLDGDKIVGLDDQLKGLQESKSFLFKQDDTQTESKPTFSQANFQKQPAADQDVWNAAFAPPSVGNEK</sequence>
<evidence type="ECO:0000313" key="1">
    <source>
        <dbReference type="EMBL" id="MPW26254.1"/>
    </source>
</evidence>
<gene>
    <name evidence="1" type="ORF">GC105_10685</name>
</gene>
<name>A0A6A7K9Z6_9FIRM</name>
<dbReference type="Proteomes" id="UP000440004">
    <property type="component" value="Unassembled WGS sequence"/>
</dbReference>
<organism evidence="1 2">
    <name type="scientific">Alkalibaculum sporogenes</name>
    <dbReference type="NCBI Taxonomy" id="2655001"/>
    <lineage>
        <taxon>Bacteria</taxon>
        <taxon>Bacillati</taxon>
        <taxon>Bacillota</taxon>
        <taxon>Clostridia</taxon>
        <taxon>Eubacteriales</taxon>
        <taxon>Eubacteriaceae</taxon>
        <taxon>Alkalibaculum</taxon>
    </lineage>
</organism>
<dbReference type="Pfam" id="PF06810">
    <property type="entry name" value="Phage_scaffold"/>
    <property type="match status" value="1"/>
</dbReference>
<protein>
    <recommendedName>
        <fullName evidence="3">Scaffolding protein</fullName>
    </recommendedName>
</protein>
<dbReference type="EMBL" id="WHNX01000015">
    <property type="protein sequence ID" value="MPW26254.1"/>
    <property type="molecule type" value="Genomic_DNA"/>
</dbReference>
<comment type="caution">
    <text evidence="1">The sequence shown here is derived from an EMBL/GenBank/DDBJ whole genome shotgun (WGS) entry which is preliminary data.</text>
</comment>